<reference evidence="3" key="1">
    <citation type="submission" date="2021-02" db="EMBL/GenBank/DDBJ databases">
        <title>Infant gut strain persistence is associated with maternal origin, phylogeny, and functional potential including surface adhesion and iron acquisition.</title>
        <authorList>
            <person name="Lou Y.C."/>
        </authorList>
    </citation>
    <scope>NUCLEOTIDE SEQUENCE</scope>
    <source>
        <strain evidence="3">L3_101_000M1_dasL3_101_000M1_concoct_87</strain>
    </source>
</reference>
<accession>A0A943D8V3</accession>
<evidence type="ECO:0000313" key="4">
    <source>
        <dbReference type="Proteomes" id="UP000759273"/>
    </source>
</evidence>
<proteinExistence type="predicted"/>
<evidence type="ECO:0000256" key="1">
    <source>
        <dbReference type="ARBA" id="ARBA00022448"/>
    </source>
</evidence>
<dbReference type="EMBL" id="JAGZGG010000011">
    <property type="protein sequence ID" value="MBS5332117.1"/>
    <property type="molecule type" value="Genomic_DNA"/>
</dbReference>
<evidence type="ECO:0000256" key="2">
    <source>
        <dbReference type="ARBA" id="ARBA00023065"/>
    </source>
</evidence>
<dbReference type="Gene3D" id="1.10.132.50">
    <property type="entry name" value="ATP synthase (C/AC39) subunit, domain 3"/>
    <property type="match status" value="2"/>
</dbReference>
<comment type="caution">
    <text evidence="3">The sequence shown here is derived from an EMBL/GenBank/DDBJ whole genome shotgun (WGS) entry which is preliminary data.</text>
</comment>
<evidence type="ECO:0000313" key="3">
    <source>
        <dbReference type="EMBL" id="MBS5332117.1"/>
    </source>
</evidence>
<protein>
    <submittedName>
        <fullName evidence="3">V-type ATPase subunit</fullName>
    </submittedName>
</protein>
<dbReference type="Pfam" id="PF01992">
    <property type="entry name" value="vATP-synt_AC39"/>
    <property type="match status" value="1"/>
</dbReference>
<organism evidence="3 4">
    <name type="scientific">Subdoligranulum variabile</name>
    <dbReference type="NCBI Taxonomy" id="214851"/>
    <lineage>
        <taxon>Bacteria</taxon>
        <taxon>Bacillati</taxon>
        <taxon>Bacillota</taxon>
        <taxon>Clostridia</taxon>
        <taxon>Eubacteriales</taxon>
        <taxon>Oscillospiraceae</taxon>
        <taxon>Subdoligranulum</taxon>
    </lineage>
</organism>
<sequence length="352" mass="39713">MMKASAASGNAVLAKARALYGRRLRADDYRRLMGCRTMTELAAALKEYPLYADALAEVNPQYARRAQLENLLRQGLYARYDSLCRYDRSAGSKVYEYFTLCCEVDELTAAMRCLDAGRPGDYLFRLPEFMQQRCCIDLYALAKATSLDGILAAVADTPWEKVLEPMKAAKPDRGLTAQAEPLLQDRRHKALVALAPAKKGTSAAPNLRDLVELECDTSAVSNAARLIRIGAPDSVVRSNARRDCTALTNDEWEYLLAARDLADFKARFAKTKYGPLLGHHEYSVLKEGFFHYRCDWCKKWLRFSTDPTLVMLCYVWLAQCEVQDLDHIIEGVHYKLPPEEVQSLLVGFDEND</sequence>
<dbReference type="SUPFAM" id="SSF103486">
    <property type="entry name" value="V-type ATP synthase subunit C"/>
    <property type="match status" value="1"/>
</dbReference>
<dbReference type="InterPro" id="IPR002843">
    <property type="entry name" value="ATPase_V0-cplx_csu/dsu"/>
</dbReference>
<dbReference type="InterPro" id="IPR044911">
    <property type="entry name" value="V-type_ATPase_csu/dsu_dom_3"/>
</dbReference>
<dbReference type="GO" id="GO:0046961">
    <property type="term" value="F:proton-transporting ATPase activity, rotational mechanism"/>
    <property type="evidence" value="ECO:0007669"/>
    <property type="project" value="InterPro"/>
</dbReference>
<dbReference type="InterPro" id="IPR036079">
    <property type="entry name" value="ATPase_csu/dsu_sf"/>
</dbReference>
<keyword evidence="1" id="KW-0813">Transport</keyword>
<dbReference type="AlphaFoldDB" id="A0A943D8V3"/>
<dbReference type="Proteomes" id="UP000759273">
    <property type="component" value="Unassembled WGS sequence"/>
</dbReference>
<gene>
    <name evidence="3" type="ORF">KHY36_06245</name>
</gene>
<name>A0A943D8V3_9FIRM</name>
<keyword evidence="2" id="KW-0406">Ion transport</keyword>